<accession>A0ACB9VXD3</accession>
<protein>
    <submittedName>
        <fullName evidence="1">Uncharacterized protein</fullName>
    </submittedName>
</protein>
<comment type="caution">
    <text evidence="1">The sequence shown here is derived from an EMBL/GenBank/DDBJ whole genome shotgun (WGS) entry which is preliminary data.</text>
</comment>
<evidence type="ECO:0000313" key="1">
    <source>
        <dbReference type="EMBL" id="KAI4805195.1"/>
    </source>
</evidence>
<name>A0ACB9VXD3_CHAAC</name>
<dbReference type="Proteomes" id="UP001057452">
    <property type="component" value="Chromosome 21"/>
</dbReference>
<proteinExistence type="predicted"/>
<gene>
    <name evidence="1" type="ORF">KUCAC02_009822</name>
</gene>
<organism evidence="1 2">
    <name type="scientific">Chaenocephalus aceratus</name>
    <name type="common">Blackfin icefish</name>
    <name type="synonym">Chaenichthys aceratus</name>
    <dbReference type="NCBI Taxonomy" id="36190"/>
    <lineage>
        <taxon>Eukaryota</taxon>
        <taxon>Metazoa</taxon>
        <taxon>Chordata</taxon>
        <taxon>Craniata</taxon>
        <taxon>Vertebrata</taxon>
        <taxon>Euteleostomi</taxon>
        <taxon>Actinopterygii</taxon>
        <taxon>Neopterygii</taxon>
        <taxon>Teleostei</taxon>
        <taxon>Neoteleostei</taxon>
        <taxon>Acanthomorphata</taxon>
        <taxon>Eupercaria</taxon>
        <taxon>Perciformes</taxon>
        <taxon>Notothenioidei</taxon>
        <taxon>Channichthyidae</taxon>
        <taxon>Chaenocephalus</taxon>
    </lineage>
</organism>
<sequence length="606" mass="68932">MMKIRRYLRGSGREAKHGPLPTSKKGPIKAEGVVQKALDKIETKTDEVVKEKSETKTGAKVSELKNKEAHPVETTSKPVNKEVKGKEEKQVKTIAKADLKAAKPTIKLQAGEGSKDNSSAVRKPGVHKMLSLDMTNAPRDVNAMGQFGLAALASSNEDIEVKKRWNEGHFNVFLSDKIPVDRAIPDTRPDMCAQNLVHDDLPSTSHQDYLREQLDKYMAQFPKVRILRLKERQGLIRARIAGADIAKGEVLTFLDSHIECNVGWLEPLLERIYLDRKKVPCPVIEVVSDKDMSYMLVDNFQRGVFKWPLVFGWSALPEEYIKKNNMSISDPIRCPVMAGGLFSIDKKYFYELGTYDPGLDVWGGENMEISFKIWMCGGEIEIIPCSRVGHIFRGQNPYKFPKDRQKTVERNLARVAEVWLDEYKDLFYGHGYHHLLDKKSTNIGDLTEQIELRKKLQCKSFKWYLDNVFPDMNAPLAKAEGLVFNQGLRKCLNMQQGSLSFDKCDLSKQSQHFNYTWTRHIRQQDLCLAPQGKGSSSFALQLCDNDKPEHRWFHKSSNSALAEHLIAEFVSKHMCLEAGPLGDTLRLNPCETGNAFQKWQFTHYNA</sequence>
<evidence type="ECO:0000313" key="2">
    <source>
        <dbReference type="Proteomes" id="UP001057452"/>
    </source>
</evidence>
<keyword evidence="2" id="KW-1185">Reference proteome</keyword>
<dbReference type="EMBL" id="CM043805">
    <property type="protein sequence ID" value="KAI4805195.1"/>
    <property type="molecule type" value="Genomic_DNA"/>
</dbReference>
<reference evidence="1" key="1">
    <citation type="submission" date="2022-05" db="EMBL/GenBank/DDBJ databases">
        <title>Chromosome-level genome of Chaenocephalus aceratus.</title>
        <authorList>
            <person name="Park H."/>
        </authorList>
    </citation>
    <scope>NUCLEOTIDE SEQUENCE</scope>
    <source>
        <strain evidence="1">KU_202001</strain>
    </source>
</reference>